<name>A0A4Y7PGN0_9AGAM</name>
<dbReference type="Proteomes" id="UP000294933">
    <property type="component" value="Unassembled WGS sequence"/>
</dbReference>
<organism evidence="1 2">
    <name type="scientific">Rickenella mellea</name>
    <dbReference type="NCBI Taxonomy" id="50990"/>
    <lineage>
        <taxon>Eukaryota</taxon>
        <taxon>Fungi</taxon>
        <taxon>Dikarya</taxon>
        <taxon>Basidiomycota</taxon>
        <taxon>Agaricomycotina</taxon>
        <taxon>Agaricomycetes</taxon>
        <taxon>Hymenochaetales</taxon>
        <taxon>Rickenellaceae</taxon>
        <taxon>Rickenella</taxon>
    </lineage>
</organism>
<reference evidence="1 2" key="1">
    <citation type="submission" date="2018-06" db="EMBL/GenBank/DDBJ databases">
        <title>A transcriptomic atlas of mushroom development highlights an independent origin of complex multicellularity.</title>
        <authorList>
            <consortium name="DOE Joint Genome Institute"/>
            <person name="Krizsan K."/>
            <person name="Almasi E."/>
            <person name="Merenyi Z."/>
            <person name="Sahu N."/>
            <person name="Viragh M."/>
            <person name="Koszo T."/>
            <person name="Mondo S."/>
            <person name="Kiss B."/>
            <person name="Balint B."/>
            <person name="Kues U."/>
            <person name="Barry K."/>
            <person name="Hegedus J.C."/>
            <person name="Henrissat B."/>
            <person name="Johnson J."/>
            <person name="Lipzen A."/>
            <person name="Ohm R."/>
            <person name="Nagy I."/>
            <person name="Pangilinan J."/>
            <person name="Yan J."/>
            <person name="Xiong Y."/>
            <person name="Grigoriev I.V."/>
            <person name="Hibbett D.S."/>
            <person name="Nagy L.G."/>
        </authorList>
    </citation>
    <scope>NUCLEOTIDE SEQUENCE [LARGE SCALE GENOMIC DNA]</scope>
    <source>
        <strain evidence="1 2">SZMC22713</strain>
    </source>
</reference>
<sequence length="145" mass="16118">GSTKAISDITPAAGWEILGCDPNAISQDIRLICKSSDASSVGCDHLYQNGAENTIVRLPENCLKVPFARVACAWLPSDQSIPTSIAHRIMRRQNGDTPQVQALALDTNWTAKAAHECIWIWIRTCFPRIQVTFFFKIDLSIQVYL</sequence>
<feature type="non-terminal residue" evidence="1">
    <location>
        <position position="1"/>
    </location>
</feature>
<evidence type="ECO:0000313" key="2">
    <source>
        <dbReference type="Proteomes" id="UP000294933"/>
    </source>
</evidence>
<gene>
    <name evidence="1" type="ORF">BD410DRAFT_872165</name>
</gene>
<dbReference type="AlphaFoldDB" id="A0A4Y7PGN0"/>
<accession>A0A4Y7PGN0</accession>
<dbReference type="EMBL" id="ML170494">
    <property type="protein sequence ID" value="TDL13689.1"/>
    <property type="molecule type" value="Genomic_DNA"/>
</dbReference>
<dbReference type="STRING" id="50990.A0A4Y7PGN0"/>
<evidence type="ECO:0000313" key="1">
    <source>
        <dbReference type="EMBL" id="TDL13689.1"/>
    </source>
</evidence>
<keyword evidence="2" id="KW-1185">Reference proteome</keyword>
<protein>
    <submittedName>
        <fullName evidence="1">Uncharacterized protein</fullName>
    </submittedName>
</protein>
<dbReference type="OrthoDB" id="73875at2759"/>
<proteinExistence type="predicted"/>
<dbReference type="VEuPathDB" id="FungiDB:BD410DRAFT_872165"/>